<organism evidence="3">
    <name type="scientific">Cryptomonas curvata</name>
    <dbReference type="NCBI Taxonomy" id="233186"/>
    <lineage>
        <taxon>Eukaryota</taxon>
        <taxon>Cryptophyceae</taxon>
        <taxon>Cryptomonadales</taxon>
        <taxon>Cryptomonadaceae</taxon>
        <taxon>Cryptomonas</taxon>
    </lineage>
</organism>
<dbReference type="Pfam" id="PF00170">
    <property type="entry name" value="bZIP_1"/>
    <property type="match status" value="1"/>
</dbReference>
<reference evidence="3" key="1">
    <citation type="submission" date="2021-01" db="EMBL/GenBank/DDBJ databases">
        <authorList>
            <person name="Corre E."/>
            <person name="Pelletier E."/>
            <person name="Niang G."/>
            <person name="Scheremetjew M."/>
            <person name="Finn R."/>
            <person name="Kale V."/>
            <person name="Holt S."/>
            <person name="Cochrane G."/>
            <person name="Meng A."/>
            <person name="Brown T."/>
            <person name="Cohen L."/>
        </authorList>
    </citation>
    <scope>NUCLEOTIDE SEQUENCE</scope>
    <source>
        <strain evidence="3">CCAP979/52</strain>
    </source>
</reference>
<accession>A0A7S0M495</accession>
<dbReference type="SMART" id="SM00338">
    <property type="entry name" value="BRLZ"/>
    <property type="match status" value="1"/>
</dbReference>
<dbReference type="SUPFAM" id="SSF57959">
    <property type="entry name" value="Leucine zipper domain"/>
    <property type="match status" value="1"/>
</dbReference>
<evidence type="ECO:0000313" key="3">
    <source>
        <dbReference type="EMBL" id="CAD8630873.1"/>
    </source>
</evidence>
<dbReference type="CDD" id="cd14686">
    <property type="entry name" value="bZIP"/>
    <property type="match status" value="1"/>
</dbReference>
<dbReference type="EMBL" id="HBEZ01015480">
    <property type="protein sequence ID" value="CAD8630873.1"/>
    <property type="molecule type" value="Transcribed_RNA"/>
</dbReference>
<dbReference type="PROSITE" id="PS50217">
    <property type="entry name" value="BZIP"/>
    <property type="match status" value="1"/>
</dbReference>
<proteinExistence type="predicted"/>
<gene>
    <name evidence="3" type="ORF">CCUR1050_LOCUS8552</name>
</gene>
<dbReference type="InterPro" id="IPR046347">
    <property type="entry name" value="bZIP_sf"/>
</dbReference>
<keyword evidence="1" id="KW-0175">Coiled coil</keyword>
<feature type="coiled-coil region" evidence="1">
    <location>
        <begin position="105"/>
        <end position="139"/>
    </location>
</feature>
<dbReference type="GO" id="GO:0003700">
    <property type="term" value="F:DNA-binding transcription factor activity"/>
    <property type="evidence" value="ECO:0007669"/>
    <property type="project" value="InterPro"/>
</dbReference>
<evidence type="ECO:0000259" key="2">
    <source>
        <dbReference type="PROSITE" id="PS50217"/>
    </source>
</evidence>
<evidence type="ECO:0000256" key="1">
    <source>
        <dbReference type="SAM" id="Coils"/>
    </source>
</evidence>
<dbReference type="Gene3D" id="1.20.5.170">
    <property type="match status" value="1"/>
</dbReference>
<feature type="domain" description="BZIP" evidence="2">
    <location>
        <begin position="80"/>
        <end position="137"/>
    </location>
</feature>
<dbReference type="InterPro" id="IPR004827">
    <property type="entry name" value="bZIP"/>
</dbReference>
<dbReference type="AlphaFoldDB" id="A0A7S0M495"/>
<sequence length="253" mass="28482">MLEIMWVAALISCNKIIFPCLNFDGVSFCQEFGVKTMRRPVQPHVVLEQELQALLQEDLDGSVDDLARKVDSGDDEAKTAIKKRVRVIKNRLAAKRSREQARTYVQQLESTLNALAAHNEFLARRLAAVEAENDTLKRGFAFRPQGSPEVIDQKGFRGEPAVLPLSSLQLDGLFLISLLSVFLTPTSPNTTANLSKLEAQFPPQAIPSCHGLRRRRSGRSKRHLRRAGLLLCNNHCCRLKRQRQRPHPKLTAE</sequence>
<name>A0A7S0M495_9CRYP</name>
<protein>
    <recommendedName>
        <fullName evidence="2">BZIP domain-containing protein</fullName>
    </recommendedName>
</protein>